<comment type="function">
    <text evidence="1">Involved in a late step of protoheme IX synthesis.</text>
</comment>
<dbReference type="AlphaFoldDB" id="A0A3D8JU32"/>
<feature type="domain" description="HemY N-terminal" evidence="11">
    <location>
        <begin position="28"/>
        <end position="133"/>
    </location>
</feature>
<evidence type="ECO:0000259" key="11">
    <source>
        <dbReference type="Pfam" id="PF07219"/>
    </source>
</evidence>
<dbReference type="UniPathway" id="UPA00252"/>
<comment type="pathway">
    <text evidence="3">Porphyrin-containing compound metabolism; protoheme biosynthesis.</text>
</comment>
<keyword evidence="13" id="KW-1185">Reference proteome</keyword>
<keyword evidence="7 10" id="KW-1133">Transmembrane helix</keyword>
<dbReference type="Gene3D" id="1.25.40.10">
    <property type="entry name" value="Tetratricopeptide repeat domain"/>
    <property type="match status" value="2"/>
</dbReference>
<dbReference type="InterPro" id="IPR010817">
    <property type="entry name" value="HemY_N"/>
</dbReference>
<evidence type="ECO:0000256" key="3">
    <source>
        <dbReference type="ARBA" id="ARBA00004744"/>
    </source>
</evidence>
<evidence type="ECO:0000256" key="9">
    <source>
        <dbReference type="ARBA" id="ARBA00023244"/>
    </source>
</evidence>
<dbReference type="RefSeq" id="WP_115536015.1">
    <property type="nucleotide sequence ID" value="NZ_QRGA01000014.1"/>
</dbReference>
<dbReference type="Proteomes" id="UP000256838">
    <property type="component" value="Unassembled WGS sequence"/>
</dbReference>
<evidence type="ECO:0000256" key="7">
    <source>
        <dbReference type="ARBA" id="ARBA00022989"/>
    </source>
</evidence>
<evidence type="ECO:0000256" key="5">
    <source>
        <dbReference type="ARBA" id="ARBA00022519"/>
    </source>
</evidence>
<evidence type="ECO:0000256" key="1">
    <source>
        <dbReference type="ARBA" id="ARBA00002962"/>
    </source>
</evidence>
<dbReference type="GO" id="GO:0005886">
    <property type="term" value="C:plasma membrane"/>
    <property type="evidence" value="ECO:0007669"/>
    <property type="project" value="UniProtKB-SubCell"/>
</dbReference>
<comment type="subcellular location">
    <subcellularLocation>
        <location evidence="2">Cell inner membrane</location>
        <topology evidence="2">Multi-pass membrane protein</topology>
    </subcellularLocation>
</comment>
<dbReference type="SUPFAM" id="SSF48452">
    <property type="entry name" value="TPR-like"/>
    <property type="match status" value="1"/>
</dbReference>
<evidence type="ECO:0000313" key="12">
    <source>
        <dbReference type="EMBL" id="RDU96568.1"/>
    </source>
</evidence>
<evidence type="ECO:0000256" key="10">
    <source>
        <dbReference type="SAM" id="Phobius"/>
    </source>
</evidence>
<keyword evidence="8 10" id="KW-0472">Membrane</keyword>
<dbReference type="Pfam" id="PF07219">
    <property type="entry name" value="HemY_N"/>
    <property type="match status" value="1"/>
</dbReference>
<protein>
    <submittedName>
        <fullName evidence="12">Heme biosynthesis protein HemY</fullName>
    </submittedName>
</protein>
<feature type="transmembrane region" description="Helical" evidence="10">
    <location>
        <begin position="44"/>
        <end position="64"/>
    </location>
</feature>
<accession>A0A3D8JU32</accession>
<dbReference type="InterPro" id="IPR005254">
    <property type="entry name" value="Heme_biosyn_assoc_TPR_pro"/>
</dbReference>
<proteinExistence type="predicted"/>
<comment type="caution">
    <text evidence="12">The sequence shown here is derived from an EMBL/GenBank/DDBJ whole genome shotgun (WGS) entry which is preliminary data.</text>
</comment>
<organism evidence="12 13">
    <name type="scientific">Trinickia dinghuensis</name>
    <dbReference type="NCBI Taxonomy" id="2291023"/>
    <lineage>
        <taxon>Bacteria</taxon>
        <taxon>Pseudomonadati</taxon>
        <taxon>Pseudomonadota</taxon>
        <taxon>Betaproteobacteria</taxon>
        <taxon>Burkholderiales</taxon>
        <taxon>Burkholderiaceae</taxon>
        <taxon>Trinickia</taxon>
    </lineage>
</organism>
<evidence type="ECO:0000313" key="13">
    <source>
        <dbReference type="Proteomes" id="UP000256838"/>
    </source>
</evidence>
<dbReference type="EMBL" id="QRGA01000014">
    <property type="protein sequence ID" value="RDU96568.1"/>
    <property type="molecule type" value="Genomic_DNA"/>
</dbReference>
<evidence type="ECO:0000256" key="2">
    <source>
        <dbReference type="ARBA" id="ARBA00004429"/>
    </source>
</evidence>
<dbReference type="GO" id="GO:0006779">
    <property type="term" value="P:porphyrin-containing compound biosynthetic process"/>
    <property type="evidence" value="ECO:0007669"/>
    <property type="project" value="UniProtKB-KW"/>
</dbReference>
<dbReference type="NCBIfam" id="TIGR00540">
    <property type="entry name" value="TPR_hemY_coli"/>
    <property type="match status" value="1"/>
</dbReference>
<sequence>MALKGLLWLALLFVLAVVLATVGHFDAGQVLIVYPPYRIDVSLNLAVVGVIAVFIALYAVIRIVRNVWTMPQRVARYRVRAKETKAHNALREAIGNLYAGRFSRAEKAAREALSLESNKGAAGLVAAVAAHRMREYVRRDEWLGAIDAPDWQDARLMASADMRADGRDPDGALNALTEMQAQGTRRIHAQQIALRAQQQLKNWAEVLKLVKTLEKREALHPAVAVRLRQQAAESLLRDRRHDPDALLALWNSLAPAERQSPRLADLAAELLIALNRHQEARKIVEEALAHNWDARLLRRYPDTAQDDALPLIQKAEAWRKERPEDPDLMFTLGRLCLHQQLWGKAQSFLESALRLAEDNDALVIRTHRALARLFEQLGDTERAAEHYRASALAMKIV</sequence>
<keyword evidence="4" id="KW-1003">Cell membrane</keyword>
<dbReference type="Pfam" id="PF13424">
    <property type="entry name" value="TPR_12"/>
    <property type="match status" value="1"/>
</dbReference>
<reference evidence="12 13" key="1">
    <citation type="submission" date="2018-08" db="EMBL/GenBank/DDBJ databases">
        <title>Paraburkholderia sp. DHOM06 isolated from forest soil.</title>
        <authorList>
            <person name="Gao Z.-H."/>
            <person name="Qiu L.-H."/>
        </authorList>
    </citation>
    <scope>NUCLEOTIDE SEQUENCE [LARGE SCALE GENOMIC DNA]</scope>
    <source>
        <strain evidence="12 13">DHOM06</strain>
    </source>
</reference>
<evidence type="ECO:0000256" key="4">
    <source>
        <dbReference type="ARBA" id="ARBA00022475"/>
    </source>
</evidence>
<keyword evidence="6 10" id="KW-0812">Transmembrane</keyword>
<keyword evidence="5" id="KW-0997">Cell inner membrane</keyword>
<gene>
    <name evidence="12" type="ORF">DWV00_23590</name>
</gene>
<dbReference type="InterPro" id="IPR011990">
    <property type="entry name" value="TPR-like_helical_dom_sf"/>
</dbReference>
<keyword evidence="9" id="KW-0627">Porphyrin biosynthesis</keyword>
<dbReference type="GO" id="GO:0042168">
    <property type="term" value="P:heme metabolic process"/>
    <property type="evidence" value="ECO:0007669"/>
    <property type="project" value="InterPro"/>
</dbReference>
<evidence type="ECO:0000256" key="6">
    <source>
        <dbReference type="ARBA" id="ARBA00022692"/>
    </source>
</evidence>
<name>A0A3D8JU32_9BURK</name>
<dbReference type="OrthoDB" id="7053339at2"/>
<evidence type="ECO:0000256" key="8">
    <source>
        <dbReference type="ARBA" id="ARBA00023136"/>
    </source>
</evidence>